<dbReference type="Pfam" id="PF01814">
    <property type="entry name" value="Hemerythrin"/>
    <property type="match status" value="1"/>
</dbReference>
<dbReference type="Pfam" id="PF10006">
    <property type="entry name" value="DUF2249"/>
    <property type="match status" value="1"/>
</dbReference>
<proteinExistence type="predicted"/>
<keyword evidence="2" id="KW-0963">Cytoplasm</keyword>
<dbReference type="OrthoDB" id="9797132at2"/>
<sequence length="322" mass="36263">MATDTTVPGSVYTLHVSIIEPRLKHPTIFRYFDELAPGDAFRILNDHDPKPLYYQLIAERGNVFAWTYLEQGPDNWLVEIRKLATADGPTVGEIAAKDLRKAEVFRKYGIDFCCGGRKSLKQTCAEKGLDLAAVEAELEASAGSAAPAENYDGWDLGFLADYIYNKHHRYYYDEAPAIGDLLEKVAGHHGHALPELLDLRAAWTILSNELQTHFAKEEKVVFPFIKALVQARDSGDHEALRRQFSLREPLQMMEADHEAAGELLAGMRSCTFGYRRPEGACNSVNLLYTKLEGLEADLHRHIHLENNILFPKALQLEKELRG</sequence>
<dbReference type="GO" id="GO:0005737">
    <property type="term" value="C:cytoplasm"/>
    <property type="evidence" value="ECO:0007669"/>
    <property type="project" value="UniProtKB-SubCell"/>
</dbReference>
<dbReference type="Proteomes" id="UP000295164">
    <property type="component" value="Unassembled WGS sequence"/>
</dbReference>
<comment type="subcellular location">
    <subcellularLocation>
        <location evidence="1">Cytoplasm</location>
    </subcellularLocation>
</comment>
<evidence type="ECO:0000256" key="3">
    <source>
        <dbReference type="ARBA" id="ARBA00022723"/>
    </source>
</evidence>
<accession>A0A4R4E5U9</accession>
<evidence type="ECO:0000313" key="7">
    <source>
        <dbReference type="EMBL" id="TCZ75036.1"/>
    </source>
</evidence>
<protein>
    <submittedName>
        <fullName evidence="7">Iron-sulfur cluster repair di-iron protein</fullName>
    </submittedName>
</protein>
<dbReference type="Gene3D" id="1.20.120.520">
    <property type="entry name" value="nmb1532 protein domain like"/>
    <property type="match status" value="1"/>
</dbReference>
<dbReference type="InterPro" id="IPR018720">
    <property type="entry name" value="DUF2249"/>
</dbReference>
<evidence type="ECO:0000259" key="5">
    <source>
        <dbReference type="Pfam" id="PF01814"/>
    </source>
</evidence>
<dbReference type="AlphaFoldDB" id="A0A4R4E5U9"/>
<dbReference type="InterPro" id="IPR012312">
    <property type="entry name" value="Hemerythrin-like"/>
</dbReference>
<dbReference type="EMBL" id="SKFH01000001">
    <property type="protein sequence ID" value="TCZ75036.1"/>
    <property type="molecule type" value="Genomic_DNA"/>
</dbReference>
<keyword evidence="3" id="KW-0479">Metal-binding</keyword>
<gene>
    <name evidence="7" type="primary">ric</name>
    <name evidence="7" type="ORF">E0486_00310</name>
</gene>
<evidence type="ECO:0000313" key="8">
    <source>
        <dbReference type="Proteomes" id="UP000295164"/>
    </source>
</evidence>
<evidence type="ECO:0000256" key="4">
    <source>
        <dbReference type="ARBA" id="ARBA00023004"/>
    </source>
</evidence>
<dbReference type="NCBIfam" id="TIGR03652">
    <property type="entry name" value="FeS_repair_RIC"/>
    <property type="match status" value="1"/>
</dbReference>
<dbReference type="Pfam" id="PF04405">
    <property type="entry name" value="ScdA_N"/>
    <property type="match status" value="1"/>
</dbReference>
<feature type="domain" description="Hemerythrin-like" evidence="5">
    <location>
        <begin position="165"/>
        <end position="313"/>
    </location>
</feature>
<dbReference type="GO" id="GO:0046872">
    <property type="term" value="F:metal ion binding"/>
    <property type="evidence" value="ECO:0007669"/>
    <property type="project" value="UniProtKB-KW"/>
</dbReference>
<evidence type="ECO:0000256" key="2">
    <source>
        <dbReference type="ARBA" id="ARBA00022490"/>
    </source>
</evidence>
<keyword evidence="4" id="KW-0408">Iron</keyword>
<reference evidence="7 8" key="1">
    <citation type="submission" date="2019-03" db="EMBL/GenBank/DDBJ databases">
        <authorList>
            <person name="Kim M.K.M."/>
        </authorList>
    </citation>
    <scope>NUCLEOTIDE SEQUENCE [LARGE SCALE GENOMIC DNA]</scope>
    <source>
        <strain evidence="7 8">17J68-15</strain>
    </source>
</reference>
<dbReference type="InterPro" id="IPR019903">
    <property type="entry name" value="RIC_family"/>
</dbReference>
<organism evidence="7 8">
    <name type="scientific">Flaviaesturariibacter aridisoli</name>
    <dbReference type="NCBI Taxonomy" id="2545761"/>
    <lineage>
        <taxon>Bacteria</taxon>
        <taxon>Pseudomonadati</taxon>
        <taxon>Bacteroidota</taxon>
        <taxon>Chitinophagia</taxon>
        <taxon>Chitinophagales</taxon>
        <taxon>Chitinophagaceae</taxon>
        <taxon>Flaviaestuariibacter</taxon>
    </lineage>
</organism>
<feature type="domain" description="DUF2249" evidence="6">
    <location>
        <begin position="16"/>
        <end position="82"/>
    </location>
</feature>
<name>A0A4R4E5U9_9BACT</name>
<keyword evidence="8" id="KW-1185">Reference proteome</keyword>
<dbReference type="PANTHER" id="PTHR36438:SF1">
    <property type="entry name" value="IRON-SULFUR CLUSTER REPAIR PROTEIN YTFE"/>
    <property type="match status" value="1"/>
</dbReference>
<evidence type="ECO:0000259" key="6">
    <source>
        <dbReference type="Pfam" id="PF10006"/>
    </source>
</evidence>
<evidence type="ECO:0000256" key="1">
    <source>
        <dbReference type="ARBA" id="ARBA00004496"/>
    </source>
</evidence>
<comment type="caution">
    <text evidence="7">The sequence shown here is derived from an EMBL/GenBank/DDBJ whole genome shotgun (WGS) entry which is preliminary data.</text>
</comment>
<dbReference type="CDD" id="cd12108">
    <property type="entry name" value="Hr-like"/>
    <property type="match status" value="1"/>
</dbReference>
<dbReference type="PANTHER" id="PTHR36438">
    <property type="entry name" value="IRON-SULFUR CLUSTER REPAIR PROTEIN YTFE"/>
    <property type="match status" value="1"/>
</dbReference>